<comment type="similarity">
    <text evidence="2">Belongs to the universal ribosomal protein uL29 family.</text>
</comment>
<feature type="region of interest" description="Disordered" evidence="8">
    <location>
        <begin position="186"/>
        <end position="217"/>
    </location>
</feature>
<evidence type="ECO:0000256" key="6">
    <source>
        <dbReference type="ARBA" id="ARBA00035289"/>
    </source>
</evidence>
<proteinExistence type="inferred from homology"/>
<dbReference type="InParanoid" id="A0A0L0HJY4"/>
<protein>
    <recommendedName>
        <fullName evidence="6">Large ribosomal subunit protein uL29m</fullName>
    </recommendedName>
    <alternativeName>
        <fullName evidence="7">54S ribosomal protein L4, mitochondrial</fullName>
    </alternativeName>
</protein>
<evidence type="ECO:0000256" key="2">
    <source>
        <dbReference type="ARBA" id="ARBA00009254"/>
    </source>
</evidence>
<sequence length="217" mass="25090">MAARPLIALQRCFSSTVRTAFSAARNRPALSTPFTAASAGPVGGILRRGLQDFFDNEKGWTWSDSALPTGRAWLAAELRKKSFEDLHQLWWVCIKEQNKLYSQKEEARRFSLFFPHKDRLFQVKLTMNRIKQVVWERRTQWVRAQAVVQRERQAEVLRAEGLSEVKIEQTLEEMFPVPIENIGKRPSKLKSEEARKKEIDLKGRGRKKSGGSTWYVV</sequence>
<dbReference type="AlphaFoldDB" id="A0A0L0HJY4"/>
<feature type="compositionally biased region" description="Basic and acidic residues" evidence="8">
    <location>
        <begin position="189"/>
        <end position="203"/>
    </location>
</feature>
<dbReference type="STRING" id="645134.A0A0L0HJY4"/>
<evidence type="ECO:0000313" key="9">
    <source>
        <dbReference type="EMBL" id="KND01427.1"/>
    </source>
</evidence>
<dbReference type="GO" id="GO:0032543">
    <property type="term" value="P:mitochondrial translation"/>
    <property type="evidence" value="ECO:0007669"/>
    <property type="project" value="TreeGrafter"/>
</dbReference>
<evidence type="ECO:0000256" key="7">
    <source>
        <dbReference type="ARBA" id="ARBA00035399"/>
    </source>
</evidence>
<evidence type="ECO:0000313" key="10">
    <source>
        <dbReference type="Proteomes" id="UP000053201"/>
    </source>
</evidence>
<gene>
    <name evidence="9" type="ORF">SPPG_03232</name>
</gene>
<keyword evidence="5" id="KW-0687">Ribonucleoprotein</keyword>
<dbReference type="PANTHER" id="PTHR21183">
    <property type="entry name" value="RIBOSOMAL PROTEIN L47, MITOCHONDRIAL-RELATED"/>
    <property type="match status" value="1"/>
</dbReference>
<dbReference type="Pfam" id="PF06984">
    <property type="entry name" value="MRP-L47"/>
    <property type="match status" value="1"/>
</dbReference>
<evidence type="ECO:0000256" key="4">
    <source>
        <dbReference type="ARBA" id="ARBA00023128"/>
    </source>
</evidence>
<dbReference type="InterPro" id="IPR010729">
    <property type="entry name" value="Ribosomal_uL29_mit"/>
</dbReference>
<name>A0A0L0HJY4_SPIPD</name>
<dbReference type="Proteomes" id="UP000053201">
    <property type="component" value="Unassembled WGS sequence"/>
</dbReference>
<keyword evidence="3" id="KW-0689">Ribosomal protein</keyword>
<dbReference type="VEuPathDB" id="FungiDB:SPPG_03232"/>
<accession>A0A0L0HJY4</accession>
<keyword evidence="10" id="KW-1185">Reference proteome</keyword>
<evidence type="ECO:0000256" key="1">
    <source>
        <dbReference type="ARBA" id="ARBA00004173"/>
    </source>
</evidence>
<evidence type="ECO:0000256" key="3">
    <source>
        <dbReference type="ARBA" id="ARBA00022980"/>
    </source>
</evidence>
<dbReference type="GO" id="GO:0003735">
    <property type="term" value="F:structural constituent of ribosome"/>
    <property type="evidence" value="ECO:0007669"/>
    <property type="project" value="InterPro"/>
</dbReference>
<dbReference type="eggNOG" id="KOG3331">
    <property type="taxonomic scope" value="Eukaryota"/>
</dbReference>
<dbReference type="RefSeq" id="XP_016609466.1">
    <property type="nucleotide sequence ID" value="XM_016751506.1"/>
</dbReference>
<comment type="subcellular location">
    <subcellularLocation>
        <location evidence="1">Mitochondrion</location>
    </subcellularLocation>
</comment>
<dbReference type="EMBL" id="KQ257454">
    <property type="protein sequence ID" value="KND01427.1"/>
    <property type="molecule type" value="Genomic_DNA"/>
</dbReference>
<dbReference type="OrthoDB" id="270763at2759"/>
<dbReference type="GeneID" id="27686764"/>
<evidence type="ECO:0000256" key="8">
    <source>
        <dbReference type="SAM" id="MobiDB-lite"/>
    </source>
</evidence>
<dbReference type="GO" id="GO:0005762">
    <property type="term" value="C:mitochondrial large ribosomal subunit"/>
    <property type="evidence" value="ECO:0007669"/>
    <property type="project" value="TreeGrafter"/>
</dbReference>
<keyword evidence="4" id="KW-0496">Mitochondrion</keyword>
<reference evidence="9 10" key="1">
    <citation type="submission" date="2009-08" db="EMBL/GenBank/DDBJ databases">
        <title>The Genome Sequence of Spizellomyces punctatus strain DAOM BR117.</title>
        <authorList>
            <consortium name="The Broad Institute Genome Sequencing Platform"/>
            <person name="Russ C."/>
            <person name="Cuomo C."/>
            <person name="Shea T."/>
            <person name="Young S.K."/>
            <person name="Zeng Q."/>
            <person name="Koehrsen M."/>
            <person name="Haas B."/>
            <person name="Borodovsky M."/>
            <person name="Guigo R."/>
            <person name="Alvarado L."/>
            <person name="Berlin A."/>
            <person name="Bochicchio J."/>
            <person name="Borenstein D."/>
            <person name="Chapman S."/>
            <person name="Chen Z."/>
            <person name="Engels R."/>
            <person name="Freedman E."/>
            <person name="Gellesch M."/>
            <person name="Goldberg J."/>
            <person name="Griggs A."/>
            <person name="Gujja S."/>
            <person name="Heiman D."/>
            <person name="Hepburn T."/>
            <person name="Howarth C."/>
            <person name="Jen D."/>
            <person name="Larson L."/>
            <person name="Lewis B."/>
            <person name="Mehta T."/>
            <person name="Park D."/>
            <person name="Pearson M."/>
            <person name="Roberts A."/>
            <person name="Saif S."/>
            <person name="Shenoy N."/>
            <person name="Sisk P."/>
            <person name="Stolte C."/>
            <person name="Sykes S."/>
            <person name="Thomson T."/>
            <person name="Walk T."/>
            <person name="White J."/>
            <person name="Yandava C."/>
            <person name="Burger G."/>
            <person name="Gray M.W."/>
            <person name="Holland P.W.H."/>
            <person name="King N."/>
            <person name="Lang F.B.F."/>
            <person name="Roger A.J."/>
            <person name="Ruiz-Trillo I."/>
            <person name="Lander E."/>
            <person name="Nusbaum C."/>
        </authorList>
    </citation>
    <scope>NUCLEOTIDE SEQUENCE [LARGE SCALE GENOMIC DNA]</scope>
    <source>
        <strain evidence="9 10">DAOM BR117</strain>
    </source>
</reference>
<organism evidence="9 10">
    <name type="scientific">Spizellomyces punctatus (strain DAOM BR117)</name>
    <dbReference type="NCBI Taxonomy" id="645134"/>
    <lineage>
        <taxon>Eukaryota</taxon>
        <taxon>Fungi</taxon>
        <taxon>Fungi incertae sedis</taxon>
        <taxon>Chytridiomycota</taxon>
        <taxon>Chytridiomycota incertae sedis</taxon>
        <taxon>Chytridiomycetes</taxon>
        <taxon>Spizellomycetales</taxon>
        <taxon>Spizellomycetaceae</taxon>
        <taxon>Spizellomyces</taxon>
    </lineage>
</organism>
<evidence type="ECO:0000256" key="5">
    <source>
        <dbReference type="ARBA" id="ARBA00023274"/>
    </source>
</evidence>
<dbReference type="Gene3D" id="6.10.330.20">
    <property type="match status" value="1"/>
</dbReference>
<dbReference type="PANTHER" id="PTHR21183:SF18">
    <property type="entry name" value="LARGE RIBOSOMAL SUBUNIT PROTEIN UL29M"/>
    <property type="match status" value="1"/>
</dbReference>
<dbReference type="InterPro" id="IPR038340">
    <property type="entry name" value="MRP-L47_sf"/>
</dbReference>